<evidence type="ECO:0000313" key="5">
    <source>
        <dbReference type="Proteomes" id="UP001596004"/>
    </source>
</evidence>
<dbReference type="RefSeq" id="WP_380848106.1">
    <property type="nucleotide sequence ID" value="NZ_JBHSFP010000031.1"/>
</dbReference>
<evidence type="ECO:0000256" key="1">
    <source>
        <dbReference type="ARBA" id="ARBA00005254"/>
    </source>
</evidence>
<keyword evidence="4" id="KW-0560">Oxidoreductase</keyword>
<evidence type="ECO:0000256" key="3">
    <source>
        <dbReference type="ARBA" id="ARBA00023239"/>
    </source>
</evidence>
<dbReference type="Proteomes" id="UP001596004">
    <property type="component" value="Unassembled WGS sequence"/>
</dbReference>
<dbReference type="PANTHER" id="PTHR11941:SF169">
    <property type="entry name" value="(7AS)-7A-METHYL-1,5-DIOXO-2,3,5,6,7,7A-HEXAHYDRO-1H-INDENE-CARBOXYL-COA HYDROLASE"/>
    <property type="match status" value="1"/>
</dbReference>
<dbReference type="Gene3D" id="3.90.226.10">
    <property type="entry name" value="2-enoyl-CoA Hydratase, Chain A, domain 1"/>
    <property type="match status" value="1"/>
</dbReference>
<dbReference type="SUPFAM" id="SSF52096">
    <property type="entry name" value="ClpP/crotonase"/>
    <property type="match status" value="1"/>
</dbReference>
<proteinExistence type="inferred from homology"/>
<dbReference type="PANTHER" id="PTHR11941">
    <property type="entry name" value="ENOYL-COA HYDRATASE-RELATED"/>
    <property type="match status" value="1"/>
</dbReference>
<comment type="caution">
    <text evidence="4">The sequence shown here is derived from an EMBL/GenBank/DDBJ whole genome shotgun (WGS) entry which is preliminary data.</text>
</comment>
<accession>A0ABV9CQM7</accession>
<dbReference type="InterPro" id="IPR029045">
    <property type="entry name" value="ClpP/crotonase-like_dom_sf"/>
</dbReference>
<dbReference type="NCBIfam" id="NF042432">
    <property type="entry name" value="DHPACoAdixog_DpgC"/>
    <property type="match status" value="1"/>
</dbReference>
<evidence type="ECO:0000256" key="2">
    <source>
        <dbReference type="ARBA" id="ARBA00023098"/>
    </source>
</evidence>
<dbReference type="CDD" id="cd06558">
    <property type="entry name" value="crotonase-like"/>
    <property type="match status" value="1"/>
</dbReference>
<dbReference type="Gene3D" id="1.20.58.1300">
    <property type="match status" value="1"/>
</dbReference>
<dbReference type="Pfam" id="PF00378">
    <property type="entry name" value="ECH_1"/>
    <property type="match status" value="1"/>
</dbReference>
<organism evidence="4 5">
    <name type="scientific">Sphaerisporangium dianthi</name>
    <dbReference type="NCBI Taxonomy" id="1436120"/>
    <lineage>
        <taxon>Bacteria</taxon>
        <taxon>Bacillati</taxon>
        <taxon>Actinomycetota</taxon>
        <taxon>Actinomycetes</taxon>
        <taxon>Streptosporangiales</taxon>
        <taxon>Streptosporangiaceae</taxon>
        <taxon>Sphaerisporangium</taxon>
    </lineage>
</organism>
<dbReference type="EMBL" id="JBHSFP010000031">
    <property type="protein sequence ID" value="MFC4535476.1"/>
    <property type="molecule type" value="Genomic_DNA"/>
</dbReference>
<dbReference type="GO" id="GO:0016491">
    <property type="term" value="F:oxidoreductase activity"/>
    <property type="evidence" value="ECO:0007669"/>
    <property type="project" value="UniProtKB-KW"/>
</dbReference>
<dbReference type="InterPro" id="IPR053482">
    <property type="entry name" value="DPA-CoA_Dioxygenase"/>
</dbReference>
<sequence length="454" mass="49726">MRRGAAGTADPWSGAATVFTGALLADADALMTHAAEVDELLAGLPPKAERGPDQRRLADEALTQRRRARHGFLRLHAEQVYEELTGGLRERLRLPELVFAAADAFPGLAPTREQMAAEREFAQAGKDGLEIDQGIFFHAVLGSPRAGHHLLDSMLCPTRRARSLLAEWRRTGSAVLGTLRLERLGQAAHITLANGRFLNAEDDQLIDDMETAVDLVLLDDQVKVGVLRGGQMTHPRYQGRRVFCAGINLVDLHQGRISYVDFLLRRELGYIHKLIRGVRSEDPWPRPTVDKPWVAAVETFAIGGGMQLLFSVDHVIAAADAYFSLPAAQEGIVPGMANMRLTSLAGGRLSRQVILAGRKIWAGEPDARLICDEVADPNLMDAAVQAATERLANPAVVANRRMINLAEEPVDHFRAYAAEFALEQALRLYSPDVIDKVHRFSTGRSSPGRARGES</sequence>
<comment type="similarity">
    <text evidence="1">Belongs to the enoyl-CoA hydratase/isomerase family.</text>
</comment>
<protein>
    <submittedName>
        <fullName evidence="4">(3,5-dihydroxyphenyl)acetyl-CoA 1,2-dioxygenase DpgC</fullName>
        <ecNumber evidence="4">1.13.11.80</ecNumber>
    </submittedName>
</protein>
<dbReference type="EC" id="1.13.11.80" evidence="4"/>
<evidence type="ECO:0000313" key="4">
    <source>
        <dbReference type="EMBL" id="MFC4535476.1"/>
    </source>
</evidence>
<gene>
    <name evidence="4" type="primary">dpgC</name>
    <name evidence="4" type="ORF">ACFO60_32330</name>
</gene>
<keyword evidence="2" id="KW-0443">Lipid metabolism</keyword>
<name>A0ABV9CQM7_9ACTN</name>
<dbReference type="InterPro" id="IPR001753">
    <property type="entry name" value="Enoyl-CoA_hydra/iso"/>
</dbReference>
<keyword evidence="5" id="KW-1185">Reference proteome</keyword>
<keyword evidence="3" id="KW-0456">Lyase</keyword>
<reference evidence="5" key="1">
    <citation type="journal article" date="2019" name="Int. J. Syst. Evol. Microbiol.">
        <title>The Global Catalogue of Microorganisms (GCM) 10K type strain sequencing project: providing services to taxonomists for standard genome sequencing and annotation.</title>
        <authorList>
            <consortium name="The Broad Institute Genomics Platform"/>
            <consortium name="The Broad Institute Genome Sequencing Center for Infectious Disease"/>
            <person name="Wu L."/>
            <person name="Ma J."/>
        </authorList>
    </citation>
    <scope>NUCLEOTIDE SEQUENCE [LARGE SCALE GENOMIC DNA]</scope>
    <source>
        <strain evidence="5">CGMCC 4.7132</strain>
    </source>
</reference>